<feature type="region of interest" description="Disordered" evidence="1">
    <location>
        <begin position="119"/>
        <end position="138"/>
    </location>
</feature>
<dbReference type="AlphaFoldDB" id="A0A835N3N3"/>
<feature type="region of interest" description="Disordered" evidence="1">
    <location>
        <begin position="177"/>
        <end position="196"/>
    </location>
</feature>
<dbReference type="Proteomes" id="UP000657918">
    <property type="component" value="Unassembled WGS sequence"/>
</dbReference>
<organism evidence="2 3">
    <name type="scientific">Salix dunnii</name>
    <dbReference type="NCBI Taxonomy" id="1413687"/>
    <lineage>
        <taxon>Eukaryota</taxon>
        <taxon>Viridiplantae</taxon>
        <taxon>Streptophyta</taxon>
        <taxon>Embryophyta</taxon>
        <taxon>Tracheophyta</taxon>
        <taxon>Spermatophyta</taxon>
        <taxon>Magnoliopsida</taxon>
        <taxon>eudicotyledons</taxon>
        <taxon>Gunneridae</taxon>
        <taxon>Pentapetalae</taxon>
        <taxon>rosids</taxon>
        <taxon>fabids</taxon>
        <taxon>Malpighiales</taxon>
        <taxon>Salicaceae</taxon>
        <taxon>Saliceae</taxon>
        <taxon>Salix</taxon>
    </lineage>
</organism>
<evidence type="ECO:0000256" key="1">
    <source>
        <dbReference type="SAM" id="MobiDB-lite"/>
    </source>
</evidence>
<sequence length="232" mass="24374">MVAPAWRIPSKRSLCPPEKPLQLAKMKSATIPTGIPPSLARPVTTVLAHPSNVSTKLSLSKIPPSHLPLPSKIPQIAARGSHEVSGKYSTGLSGESDGLEMGSALPTQEGIQLSHFKIADTPSRSSETARSVTARKNASSLWPKDPALKVTSFATTKIVLPKGNSGVNISINQATMPKSLSPAGRSEETRGVPQLPLSSANTSSVTFITLSLGFSIPENWDAHICSKAVSKA</sequence>
<accession>A0A835N3N3</accession>
<gene>
    <name evidence="2" type="ORF">SADUNF_Sadunf05G0120900</name>
</gene>
<evidence type="ECO:0000313" key="3">
    <source>
        <dbReference type="Proteomes" id="UP000657918"/>
    </source>
</evidence>
<keyword evidence="3" id="KW-1185">Reference proteome</keyword>
<feature type="compositionally biased region" description="Polar residues" evidence="1">
    <location>
        <begin position="122"/>
        <end position="138"/>
    </location>
</feature>
<name>A0A835N3N3_9ROSI</name>
<reference evidence="2 3" key="1">
    <citation type="submission" date="2020-10" db="EMBL/GenBank/DDBJ databases">
        <title>Plant Genome Project.</title>
        <authorList>
            <person name="Zhang R.-G."/>
        </authorList>
    </citation>
    <scope>NUCLEOTIDE SEQUENCE [LARGE SCALE GENOMIC DNA]</scope>
    <source>
        <strain evidence="2">FAFU-HL-1</strain>
        <tissue evidence="2">Leaf</tissue>
    </source>
</reference>
<proteinExistence type="predicted"/>
<evidence type="ECO:0000313" key="2">
    <source>
        <dbReference type="EMBL" id="KAF9682553.1"/>
    </source>
</evidence>
<comment type="caution">
    <text evidence="2">The sequence shown here is derived from an EMBL/GenBank/DDBJ whole genome shotgun (WGS) entry which is preliminary data.</text>
</comment>
<protein>
    <submittedName>
        <fullName evidence="2">Uncharacterized protein</fullName>
    </submittedName>
</protein>
<dbReference type="EMBL" id="JADGMS010000005">
    <property type="protein sequence ID" value="KAF9682553.1"/>
    <property type="molecule type" value="Genomic_DNA"/>
</dbReference>